<protein>
    <submittedName>
        <fullName evidence="1">Uncharacterized protein</fullName>
    </submittedName>
</protein>
<proteinExistence type="predicted"/>
<reference evidence="1 2" key="1">
    <citation type="submission" date="2020-11" db="EMBL/GenBank/DDBJ databases">
        <authorList>
            <person name="Wallbank WR R."/>
            <person name="Pardo Diaz C."/>
            <person name="Kozak K."/>
            <person name="Martin S."/>
            <person name="Jiggins C."/>
            <person name="Moest M."/>
            <person name="Warren A I."/>
            <person name="Generalovic N T."/>
            <person name="Byers J.R.P. K."/>
            <person name="Montejo-Kovacevich G."/>
            <person name="Yen C E."/>
        </authorList>
    </citation>
    <scope>NUCLEOTIDE SEQUENCE [LARGE SCALE GENOMIC DNA]</scope>
</reference>
<organism evidence="1 2">
    <name type="scientific">Hermetia illucens</name>
    <name type="common">Black soldier fly</name>
    <dbReference type="NCBI Taxonomy" id="343691"/>
    <lineage>
        <taxon>Eukaryota</taxon>
        <taxon>Metazoa</taxon>
        <taxon>Ecdysozoa</taxon>
        <taxon>Arthropoda</taxon>
        <taxon>Hexapoda</taxon>
        <taxon>Insecta</taxon>
        <taxon>Pterygota</taxon>
        <taxon>Neoptera</taxon>
        <taxon>Endopterygota</taxon>
        <taxon>Diptera</taxon>
        <taxon>Brachycera</taxon>
        <taxon>Stratiomyomorpha</taxon>
        <taxon>Stratiomyidae</taxon>
        <taxon>Hermetiinae</taxon>
        <taxon>Hermetia</taxon>
    </lineage>
</organism>
<name>A0A7R8YLD3_HERIL</name>
<sequence length="190" mass="21214">MMDMLMAALRAFRPAVGLFDPEFCKQTIVCLFLEIRFLLKEKQKALAFLQAIEAEDMTNPIRIIAANDVENYIKGVDIKINVAEESILELNTRMFCYNLTRNILAENERVEDVEAFLDEGVEADIGRDSPAFSVNSESSGYSLCSDSGYSSVSMSSLLRLEREDSVALLGGLVPYFILDENTLPKSLYGS</sequence>
<evidence type="ECO:0000313" key="2">
    <source>
        <dbReference type="Proteomes" id="UP000594454"/>
    </source>
</evidence>
<keyword evidence="2" id="KW-1185">Reference proteome</keyword>
<dbReference type="InParanoid" id="A0A7R8YLD3"/>
<dbReference type="EMBL" id="LR899009">
    <property type="protein sequence ID" value="CAD7077023.1"/>
    <property type="molecule type" value="Genomic_DNA"/>
</dbReference>
<gene>
    <name evidence="1" type="ORF">HERILL_LOCUS401</name>
</gene>
<dbReference type="AlphaFoldDB" id="A0A7R8YLD3"/>
<dbReference type="Proteomes" id="UP000594454">
    <property type="component" value="Chromosome 1"/>
</dbReference>
<evidence type="ECO:0000313" key="1">
    <source>
        <dbReference type="EMBL" id="CAD7077023.1"/>
    </source>
</evidence>
<accession>A0A7R8YLD3</accession>